<comment type="caution">
    <text evidence="1">The sequence shown here is derived from an EMBL/GenBank/DDBJ whole genome shotgun (WGS) entry which is preliminary data.</text>
</comment>
<dbReference type="AlphaFoldDB" id="A0A829YEV3"/>
<proteinExistence type="predicted"/>
<name>A0A829YEV3_9GAMM</name>
<keyword evidence="2" id="KW-1185">Reference proteome</keyword>
<organism evidence="1 2">
    <name type="scientific">Steroidobacter agaridevorans</name>
    <dbReference type="NCBI Taxonomy" id="2695856"/>
    <lineage>
        <taxon>Bacteria</taxon>
        <taxon>Pseudomonadati</taxon>
        <taxon>Pseudomonadota</taxon>
        <taxon>Gammaproteobacteria</taxon>
        <taxon>Steroidobacterales</taxon>
        <taxon>Steroidobacteraceae</taxon>
        <taxon>Steroidobacter</taxon>
    </lineage>
</organism>
<reference evidence="2" key="1">
    <citation type="submission" date="2020-01" db="EMBL/GenBank/DDBJ databases">
        <title>'Steroidobacter agaridevorans' sp. nov., agar-degrading bacteria isolated from rhizosphere soils.</title>
        <authorList>
            <person name="Ikenaga M."/>
            <person name="Kataoka M."/>
            <person name="Murouchi A."/>
            <person name="Katsuragi S."/>
            <person name="Sakai M."/>
        </authorList>
    </citation>
    <scope>NUCLEOTIDE SEQUENCE [LARGE SCALE GENOMIC DNA]</scope>
    <source>
        <strain evidence="2">YU21-B</strain>
    </source>
</reference>
<sequence>MNIAKPTAVAIATVAIAGCADTPLADADYGGSVQQMVQAQIFDPVAASNPAELPPEGTDGARLENALDVYRKDVPKGNTEVKQPIIFEVGTN</sequence>
<protein>
    <submittedName>
        <fullName evidence="1">Uncharacterized protein</fullName>
    </submittedName>
</protein>
<dbReference type="PROSITE" id="PS51257">
    <property type="entry name" value="PROKAR_LIPOPROTEIN"/>
    <property type="match status" value="1"/>
</dbReference>
<dbReference type="EMBL" id="BLJN01000004">
    <property type="protein sequence ID" value="GFE81915.1"/>
    <property type="molecule type" value="Genomic_DNA"/>
</dbReference>
<evidence type="ECO:0000313" key="1">
    <source>
        <dbReference type="EMBL" id="GFE81915.1"/>
    </source>
</evidence>
<gene>
    <name evidence="1" type="ORF">GCM10011487_39150</name>
</gene>
<evidence type="ECO:0000313" key="2">
    <source>
        <dbReference type="Proteomes" id="UP000445000"/>
    </source>
</evidence>
<dbReference type="RefSeq" id="WP_161813606.1">
    <property type="nucleotide sequence ID" value="NZ_BLJN01000004.1"/>
</dbReference>
<accession>A0A829YEV3</accession>
<dbReference type="Proteomes" id="UP000445000">
    <property type="component" value="Unassembled WGS sequence"/>
</dbReference>